<dbReference type="EMBL" id="LGUA01000107">
    <property type="protein sequence ID" value="OAX84081.1"/>
    <property type="molecule type" value="Genomic_DNA"/>
</dbReference>
<dbReference type="PANTHER" id="PTHR38248:SF2">
    <property type="entry name" value="FUNK1 11"/>
    <property type="match status" value="1"/>
</dbReference>
<keyword evidence="4" id="KW-1185">Reference proteome</keyword>
<dbReference type="SUPFAM" id="SSF56112">
    <property type="entry name" value="Protein kinase-like (PK-like)"/>
    <property type="match status" value="1"/>
</dbReference>
<dbReference type="InterPro" id="IPR011009">
    <property type="entry name" value="Kinase-like_dom_sf"/>
</dbReference>
<dbReference type="PANTHER" id="PTHR38248">
    <property type="entry name" value="FUNK1 6"/>
    <property type="match status" value="1"/>
</dbReference>
<dbReference type="InterPro" id="IPR040976">
    <property type="entry name" value="Pkinase_fungal"/>
</dbReference>
<dbReference type="OrthoDB" id="4177776at2759"/>
<feature type="compositionally biased region" description="Polar residues" evidence="1">
    <location>
        <begin position="560"/>
        <end position="573"/>
    </location>
</feature>
<proteinExistence type="predicted"/>
<dbReference type="AlphaFoldDB" id="A0A1B7P4W4"/>
<reference evidence="3 4" key="1">
    <citation type="submission" date="2015-07" db="EMBL/GenBank/DDBJ databases">
        <title>Emmonsia species relationships and genome sequence.</title>
        <authorList>
            <person name="Cuomo C.A."/>
            <person name="Schwartz I.S."/>
            <person name="Kenyon C."/>
            <person name="de Hoog G.S."/>
            <person name="Govender N.P."/>
            <person name="Botha A."/>
            <person name="Moreno L."/>
            <person name="de Vries M."/>
            <person name="Munoz J.F."/>
            <person name="Stielow J.B."/>
        </authorList>
    </citation>
    <scope>NUCLEOTIDE SEQUENCE [LARGE SCALE GENOMIC DNA]</scope>
    <source>
        <strain evidence="3 4">CBS 136260</strain>
    </source>
</reference>
<evidence type="ECO:0000313" key="4">
    <source>
        <dbReference type="Proteomes" id="UP000091918"/>
    </source>
</evidence>
<protein>
    <recommendedName>
        <fullName evidence="2">Fungal-type protein kinase domain-containing protein</fullName>
    </recommendedName>
</protein>
<evidence type="ECO:0000313" key="3">
    <source>
        <dbReference type="EMBL" id="OAX84081.1"/>
    </source>
</evidence>
<evidence type="ECO:0000259" key="2">
    <source>
        <dbReference type="Pfam" id="PF17667"/>
    </source>
</evidence>
<dbReference type="Gene3D" id="1.10.510.10">
    <property type="entry name" value="Transferase(Phosphotransferase) domain 1"/>
    <property type="match status" value="1"/>
</dbReference>
<accession>A0A1B7P4W4</accession>
<dbReference type="Pfam" id="PF17667">
    <property type="entry name" value="Pkinase_fungal"/>
    <property type="match status" value="1"/>
</dbReference>
<dbReference type="Proteomes" id="UP000091918">
    <property type="component" value="Unassembled WGS sequence"/>
</dbReference>
<dbReference type="STRING" id="1658172.A0A1B7P4W4"/>
<feature type="region of interest" description="Disordered" evidence="1">
    <location>
        <begin position="510"/>
        <end position="573"/>
    </location>
</feature>
<evidence type="ECO:0000256" key="1">
    <source>
        <dbReference type="SAM" id="MobiDB-lite"/>
    </source>
</evidence>
<organism evidence="3 4">
    <name type="scientific">Emergomyces africanus</name>
    <dbReference type="NCBI Taxonomy" id="1955775"/>
    <lineage>
        <taxon>Eukaryota</taxon>
        <taxon>Fungi</taxon>
        <taxon>Dikarya</taxon>
        <taxon>Ascomycota</taxon>
        <taxon>Pezizomycotina</taxon>
        <taxon>Eurotiomycetes</taxon>
        <taxon>Eurotiomycetidae</taxon>
        <taxon>Onygenales</taxon>
        <taxon>Ajellomycetaceae</taxon>
        <taxon>Emergomyces</taxon>
    </lineage>
</organism>
<feature type="compositionally biased region" description="Basic and acidic residues" evidence="1">
    <location>
        <begin position="515"/>
        <end position="535"/>
    </location>
</feature>
<sequence>MASLTQSDCDIVAKHPLKTSLDYLRDILEDAERSYRPHLNSYDGAVDTPSSVCQEAISDLLGALMTQKSAFNLSSRLGNRNLASDISNLFGHVQQDDFSYEVYRPLSQLVIQKAPDIDIWTAVINLIITVLRLTPPPSAPFVRQTPITYNMSSLVNSSEYRKDVDNVLKEDIGPMFIDIPGFYEAFFGEVTDLEHIADTVLKKCTQGDTPQYHEKDGWKEWPEDAKEQDVLEWLTQMITLFTGYAEELFPTFDIQRRLLVQLHRPLFGSTAKRKLDIGIVDGPAADKAVKYHWRQILVPGELKNDRGYDKPSLAGLDLGRYAREVLLCQETRRFVLGFTLCGSLMRLWEFDRLGAIASAHFDINKEGQRFVATVLGFLWMSKEQLGYDPTIIDAEGIKYIDIERNGQKERLIIDGLMTRAQGIAGRATTCWKAHRENDDSQIPLVIKDSWQYSERDEEGELLREATKNNVVNVARYYHHETVCVSGKDDDILNTVRKGLDTTQTSNRLILPLSRSESRTSLDRRSSSSISLDRRSSSSTGRKRSSSRTDTSLPPPRKRIQSSSPVKTAKTSTANRVHRRVIIRDYGKAIYKASSRVALLETLKGCIEGYESLHKKAGMLQCDISPNNLMMNEDDGNPSFRSFLIDLDLAIKEQREGFSGAWGKTGTRAFMSIGVILGEKHSFMHDLESFFWVLFWICIHYDELGKGRTVPRFEKWNYVTTEELAGMKIGVIAAEDVFLKTMNDNITVHYQSLIPCVNKLRRHVFPGNGRWNTPNPNLSSKMKQVLQEAQSDLEVLK</sequence>
<comment type="caution">
    <text evidence="3">The sequence shown here is derived from an EMBL/GenBank/DDBJ whole genome shotgun (WGS) entry which is preliminary data.</text>
</comment>
<feature type="domain" description="Fungal-type protein kinase" evidence="2">
    <location>
        <begin position="275"/>
        <end position="697"/>
    </location>
</feature>
<name>A0A1B7P4W4_9EURO</name>
<gene>
    <name evidence="3" type="ORF">ACJ72_01560</name>
</gene>